<feature type="region of interest" description="Disordered" evidence="3">
    <location>
        <begin position="478"/>
        <end position="509"/>
    </location>
</feature>
<feature type="repeat" description="RCC1" evidence="2">
    <location>
        <begin position="261"/>
        <end position="311"/>
    </location>
</feature>
<feature type="signal peptide" evidence="4">
    <location>
        <begin position="1"/>
        <end position="16"/>
    </location>
</feature>
<dbReference type="InterPro" id="IPR000408">
    <property type="entry name" value="Reg_chr_condens"/>
</dbReference>
<dbReference type="PROSITE" id="PS00626">
    <property type="entry name" value="RCC1_2"/>
    <property type="match status" value="5"/>
</dbReference>
<evidence type="ECO:0000256" key="1">
    <source>
        <dbReference type="ARBA" id="ARBA00022737"/>
    </source>
</evidence>
<feature type="repeat" description="RCC1" evidence="2">
    <location>
        <begin position="157"/>
        <end position="208"/>
    </location>
</feature>
<dbReference type="AlphaFoldDB" id="A0AAN9MWG6"/>
<evidence type="ECO:0000256" key="2">
    <source>
        <dbReference type="PROSITE-ProRule" id="PRU00235"/>
    </source>
</evidence>
<sequence>MRALTMICICIMGTESTSLVPVLNDKRYEIQANIENHSARHYPFPLIRCTCYYPNVKSRFVTFVFSTKKMAMEDEVMSEVTAPSASVLLISAGASHSVALLSGNVVCSWGRGEDGQLGVGDTEDRLLPIKLNALEGQDIICVTCGADHTMARSQYGRDVYSWGWGDFGRLGHGDISDMLIPHPIKALEGLRIQQIACGDSHCLAVTGDGKVLSWGRNQNGELGLGTTEDSLQPQKVQTFEGIPIKMVAAGAEHSVAITEHGDLYGWGWGRYGNLGLGDRNDRLLPEKVTADGDKIVMVACGWRHTISISSSGGLYTNGWGKYGQLGHGDCEDHLVPRKVEALSDRFFSQLSGGWRHSMALATNGQLFGWGWNKFGQIGTGKNSDCSSPVQVKFPHDQKVVQISCGWRHTLAVTERGNVYSWGRGANGQLGHGETIDRNVPTIIEAFSVDGSSGQHIESSKSYLSSGKSSSSISVRYAIVPDEPTTGSQSTPTSDMEAMLDTSVPESDVK</sequence>
<evidence type="ECO:0000313" key="6">
    <source>
        <dbReference type="EMBL" id="KAK7358793.1"/>
    </source>
</evidence>
<dbReference type="PANTHER" id="PTHR22870">
    <property type="entry name" value="REGULATOR OF CHROMOSOME CONDENSATION"/>
    <property type="match status" value="1"/>
</dbReference>
<feature type="repeat" description="RCC1" evidence="2">
    <location>
        <begin position="104"/>
        <end position="155"/>
    </location>
</feature>
<keyword evidence="1" id="KW-0677">Repeat</keyword>
<comment type="caution">
    <text evidence="6">The sequence shown here is derived from an EMBL/GenBank/DDBJ whole genome shotgun (WGS) entry which is preliminary data.</text>
</comment>
<dbReference type="PROSITE" id="PS50012">
    <property type="entry name" value="RCC1_3"/>
    <property type="match status" value="7"/>
</dbReference>
<dbReference type="PANTHER" id="PTHR22870:SF380">
    <property type="entry name" value="CHROMOSOME CONDENSATION REGULATOR RCC1 REPEAT PROTEIN"/>
    <property type="match status" value="1"/>
</dbReference>
<dbReference type="InterPro" id="IPR009091">
    <property type="entry name" value="RCC1/BLIP-II"/>
</dbReference>
<dbReference type="Gene3D" id="2.130.10.30">
    <property type="entry name" value="Regulator of chromosome condensation 1/beta-lactamase-inhibitor protein II"/>
    <property type="match status" value="3"/>
</dbReference>
<feature type="repeat" description="RCC1" evidence="2">
    <location>
        <begin position="364"/>
        <end position="415"/>
    </location>
</feature>
<dbReference type="EMBL" id="JAYMYQ010000001">
    <property type="protein sequence ID" value="KAK7358793.1"/>
    <property type="molecule type" value="Genomic_DNA"/>
</dbReference>
<feature type="repeat" description="RCC1" evidence="2">
    <location>
        <begin position="209"/>
        <end position="260"/>
    </location>
</feature>
<feature type="repeat" description="RCC1" evidence="2">
    <location>
        <begin position="312"/>
        <end position="363"/>
    </location>
</feature>
<gene>
    <name evidence="6" type="ORF">VNO77_00732</name>
</gene>
<protein>
    <recommendedName>
        <fullName evidence="5">RCC1-like domain-containing protein</fullName>
    </recommendedName>
</protein>
<feature type="chain" id="PRO_5043003816" description="RCC1-like domain-containing protein" evidence="4">
    <location>
        <begin position="17"/>
        <end position="509"/>
    </location>
</feature>
<dbReference type="Pfam" id="PF00415">
    <property type="entry name" value="RCC1"/>
    <property type="match status" value="1"/>
</dbReference>
<dbReference type="PRINTS" id="PR00633">
    <property type="entry name" value="RCCNDNSATION"/>
</dbReference>
<evidence type="ECO:0000256" key="4">
    <source>
        <dbReference type="SAM" id="SignalP"/>
    </source>
</evidence>
<keyword evidence="7" id="KW-1185">Reference proteome</keyword>
<dbReference type="Pfam" id="PF25390">
    <property type="entry name" value="WD40_RLD"/>
    <property type="match status" value="1"/>
</dbReference>
<organism evidence="6 7">
    <name type="scientific">Canavalia gladiata</name>
    <name type="common">Sword bean</name>
    <name type="synonym">Dolichos gladiatus</name>
    <dbReference type="NCBI Taxonomy" id="3824"/>
    <lineage>
        <taxon>Eukaryota</taxon>
        <taxon>Viridiplantae</taxon>
        <taxon>Streptophyta</taxon>
        <taxon>Embryophyta</taxon>
        <taxon>Tracheophyta</taxon>
        <taxon>Spermatophyta</taxon>
        <taxon>Magnoliopsida</taxon>
        <taxon>eudicotyledons</taxon>
        <taxon>Gunneridae</taxon>
        <taxon>Pentapetalae</taxon>
        <taxon>rosids</taxon>
        <taxon>fabids</taxon>
        <taxon>Fabales</taxon>
        <taxon>Fabaceae</taxon>
        <taxon>Papilionoideae</taxon>
        <taxon>50 kb inversion clade</taxon>
        <taxon>NPAAA clade</taxon>
        <taxon>indigoferoid/millettioid clade</taxon>
        <taxon>Phaseoleae</taxon>
        <taxon>Canavalia</taxon>
    </lineage>
</organism>
<feature type="repeat" description="RCC1" evidence="2">
    <location>
        <begin position="416"/>
        <end position="476"/>
    </location>
</feature>
<keyword evidence="4" id="KW-0732">Signal</keyword>
<evidence type="ECO:0000256" key="3">
    <source>
        <dbReference type="SAM" id="MobiDB-lite"/>
    </source>
</evidence>
<feature type="compositionally biased region" description="Polar residues" evidence="3">
    <location>
        <begin position="484"/>
        <end position="493"/>
    </location>
</feature>
<proteinExistence type="predicted"/>
<dbReference type="InterPro" id="IPR058923">
    <property type="entry name" value="RCC1-like_dom"/>
</dbReference>
<reference evidence="6 7" key="1">
    <citation type="submission" date="2024-01" db="EMBL/GenBank/DDBJ databases">
        <title>The genomes of 5 underutilized Papilionoideae crops provide insights into root nodulation and disease resistanc.</title>
        <authorList>
            <person name="Jiang F."/>
        </authorList>
    </citation>
    <scope>NUCLEOTIDE SEQUENCE [LARGE SCALE GENOMIC DNA]</scope>
    <source>
        <strain evidence="6">LVBAO_FW01</strain>
        <tissue evidence="6">Leaves</tissue>
    </source>
</reference>
<evidence type="ECO:0000313" key="7">
    <source>
        <dbReference type="Proteomes" id="UP001367508"/>
    </source>
</evidence>
<dbReference type="Proteomes" id="UP001367508">
    <property type="component" value="Unassembled WGS sequence"/>
</dbReference>
<feature type="domain" description="RCC1-like" evidence="5">
    <location>
        <begin position="185"/>
        <end position="446"/>
    </location>
</feature>
<evidence type="ECO:0000259" key="5">
    <source>
        <dbReference type="Pfam" id="PF25390"/>
    </source>
</evidence>
<dbReference type="SUPFAM" id="SSF50985">
    <property type="entry name" value="RCC1/BLIP-II"/>
    <property type="match status" value="2"/>
</dbReference>
<name>A0AAN9MWG6_CANGL</name>
<accession>A0AAN9MWG6</accession>
<dbReference type="InterPro" id="IPR051210">
    <property type="entry name" value="Ub_ligase/GEF_domain"/>
</dbReference>